<protein>
    <submittedName>
        <fullName evidence="2">Uncharacterized protein</fullName>
    </submittedName>
</protein>
<dbReference type="PANTHER" id="PTHR28052:SF1">
    <property type="entry name" value="UPF0545 PROTEIN C22ORF39"/>
    <property type="match status" value="1"/>
</dbReference>
<dbReference type="Proteomes" id="UP000355283">
    <property type="component" value="Unassembled WGS sequence"/>
</dbReference>
<comment type="caution">
    <text evidence="2">The sequence shown here is derived from an EMBL/GenBank/DDBJ whole genome shotgun (WGS) entry which is preliminary data.</text>
</comment>
<reference evidence="2 3" key="1">
    <citation type="submission" date="2019-01" db="EMBL/GenBank/DDBJ databases">
        <title>Nuclear Genome Assembly of the Microalgal Biofuel strain Nannochloropsis salina CCMP1776.</title>
        <authorList>
            <person name="Hovde B."/>
        </authorList>
    </citation>
    <scope>NUCLEOTIDE SEQUENCE [LARGE SCALE GENOMIC DNA]</scope>
    <source>
        <strain evidence="2 3">CCMP1776</strain>
    </source>
</reference>
<evidence type="ECO:0000256" key="1">
    <source>
        <dbReference type="SAM" id="MobiDB-lite"/>
    </source>
</evidence>
<proteinExistence type="predicted"/>
<gene>
    <name evidence="2" type="ORF">NSK_006319</name>
</gene>
<dbReference type="OrthoDB" id="2017405at2759"/>
<accession>A0A4D9CU00</accession>
<evidence type="ECO:0000313" key="2">
    <source>
        <dbReference type="EMBL" id="TFJ82346.1"/>
    </source>
</evidence>
<dbReference type="AlphaFoldDB" id="A0A4D9CU00"/>
<dbReference type="Pfam" id="PF11326">
    <property type="entry name" value="PANTS-like"/>
    <property type="match status" value="1"/>
</dbReference>
<keyword evidence="3" id="KW-1185">Reference proteome</keyword>
<name>A0A4D9CU00_9STRA</name>
<organism evidence="2 3">
    <name type="scientific">Nannochloropsis salina CCMP1776</name>
    <dbReference type="NCBI Taxonomy" id="1027361"/>
    <lineage>
        <taxon>Eukaryota</taxon>
        <taxon>Sar</taxon>
        <taxon>Stramenopiles</taxon>
        <taxon>Ochrophyta</taxon>
        <taxon>Eustigmatophyceae</taxon>
        <taxon>Eustigmatales</taxon>
        <taxon>Monodopsidaceae</taxon>
        <taxon>Microchloropsis</taxon>
        <taxon>Microchloropsis salina</taxon>
    </lineage>
</organism>
<dbReference type="InterPro" id="IPR021475">
    <property type="entry name" value="Pants/Emi1-like"/>
</dbReference>
<dbReference type="PANTHER" id="PTHR28052">
    <property type="entry name" value="UPF0545 PROTEIN C22ORF39"/>
    <property type="match status" value="1"/>
</dbReference>
<feature type="region of interest" description="Disordered" evidence="1">
    <location>
        <begin position="120"/>
        <end position="147"/>
    </location>
</feature>
<sequence>MGSVPSAVVKPAVIVPPPSASSNTTLPDDEVLSHASSYSSVTSTSVLTSPTSCTYIFDSLWFCLSPVYQAKEYYISGDFDACEDKASALYMCLANKIKKDPDIARKIEAKLKRPPIQPCWTQRRAGREDEEEDATPVWDLKERPGWY</sequence>
<evidence type="ECO:0000313" key="3">
    <source>
        <dbReference type="Proteomes" id="UP000355283"/>
    </source>
</evidence>
<dbReference type="EMBL" id="SDOX01000114">
    <property type="protein sequence ID" value="TFJ82346.1"/>
    <property type="molecule type" value="Genomic_DNA"/>
</dbReference>